<evidence type="ECO:0000313" key="2">
    <source>
        <dbReference type="Proteomes" id="UP000253597"/>
    </source>
</evidence>
<organism evidence="1 2">
    <name type="scientific">Bacillus cereus</name>
    <dbReference type="NCBI Taxonomy" id="1396"/>
    <lineage>
        <taxon>Bacteria</taxon>
        <taxon>Bacillati</taxon>
        <taxon>Bacillota</taxon>
        <taxon>Bacilli</taxon>
        <taxon>Bacillales</taxon>
        <taxon>Bacillaceae</taxon>
        <taxon>Bacillus</taxon>
        <taxon>Bacillus cereus group</taxon>
    </lineage>
</organism>
<evidence type="ECO:0000313" key="1">
    <source>
        <dbReference type="EMBL" id="RWQ76851.1"/>
    </source>
</evidence>
<dbReference type="Proteomes" id="UP000253597">
    <property type="component" value="Unassembled WGS sequence"/>
</dbReference>
<accession>A0A9X8NXB2</accession>
<protein>
    <submittedName>
        <fullName evidence="1">Uncharacterized protein</fullName>
    </submittedName>
</protein>
<reference evidence="1 2" key="1">
    <citation type="submission" date="2019-01" db="EMBL/GenBank/DDBJ databases">
        <title>Draft genome sequence of heavy metal resistant Bacillus cereus NWUAB01.</title>
        <authorList>
            <person name="Babalola O."/>
            <person name="Aremu B.R."/>
            <person name="Ayangbenro A.S."/>
        </authorList>
    </citation>
    <scope>NUCLEOTIDE SEQUENCE [LARGE SCALE GENOMIC DNA]</scope>
    <source>
        <strain evidence="1 2">NWUAB01</strain>
    </source>
</reference>
<comment type="caution">
    <text evidence="1">The sequence shown here is derived from an EMBL/GenBank/DDBJ whole genome shotgun (WGS) entry which is preliminary data.</text>
</comment>
<name>A0A9X8NXB2_BACCE</name>
<proteinExistence type="predicted"/>
<dbReference type="AlphaFoldDB" id="A0A9X8NXB2"/>
<sequence>MQLINQVFLIYKNLPRIISLLQLKRTIAFSKIKNYGSFYNLIVTIFPRYGVSITVLNFNLTIIE</sequence>
<dbReference type="EMBL" id="QNGD03000002">
    <property type="protein sequence ID" value="RWQ76851.1"/>
    <property type="molecule type" value="Genomic_DNA"/>
</dbReference>
<gene>
    <name evidence="1" type="ORF">DR116_0005275</name>
</gene>